<dbReference type="GO" id="GO:0015431">
    <property type="term" value="F:ABC-type glutathione S-conjugate transporter activity"/>
    <property type="evidence" value="ECO:0007669"/>
    <property type="project" value="UniProtKB-EC"/>
</dbReference>
<dbReference type="PANTHER" id="PTHR24223:SF443">
    <property type="entry name" value="MULTIDRUG-RESISTANCE LIKE PROTEIN 1, ISOFORM I"/>
    <property type="match status" value="1"/>
</dbReference>
<evidence type="ECO:0000256" key="10">
    <source>
        <dbReference type="ARBA" id="ARBA00022840"/>
    </source>
</evidence>
<dbReference type="SUPFAM" id="SSF90123">
    <property type="entry name" value="ABC transporter transmembrane region"/>
    <property type="match status" value="2"/>
</dbReference>
<keyword evidence="11 16" id="KW-1133">Transmembrane helix</keyword>
<evidence type="ECO:0000256" key="8">
    <source>
        <dbReference type="ARBA" id="ARBA00022737"/>
    </source>
</evidence>
<dbReference type="Pfam" id="PF00664">
    <property type="entry name" value="ABC_membrane"/>
    <property type="match status" value="2"/>
</dbReference>
<feature type="transmembrane region" description="Helical" evidence="16">
    <location>
        <begin position="135"/>
        <end position="154"/>
    </location>
</feature>
<feature type="transmembrane region" description="Helical" evidence="16">
    <location>
        <begin position="582"/>
        <end position="606"/>
    </location>
</feature>
<proteinExistence type="inferred from homology"/>
<dbReference type="EC" id="7.6.2.3" evidence="13"/>
<accession>A0AAW0XY76</accession>
<evidence type="ECO:0000256" key="3">
    <source>
        <dbReference type="ARBA" id="ARBA00009726"/>
    </source>
</evidence>
<protein>
    <recommendedName>
        <fullName evidence="13">ABC-type glutathione-S-conjugate transporter</fullName>
        <ecNumber evidence="13">7.6.2.3</ecNumber>
    </recommendedName>
</protein>
<comment type="catalytic activity">
    <reaction evidence="14">
        <text>leukotriene C4(in) + ATP + H2O = leukotriene C4(out) + ADP + phosphate + H(+)</text>
        <dbReference type="Rhea" id="RHEA:38963"/>
        <dbReference type="ChEBI" id="CHEBI:15377"/>
        <dbReference type="ChEBI" id="CHEBI:15378"/>
        <dbReference type="ChEBI" id="CHEBI:30616"/>
        <dbReference type="ChEBI" id="CHEBI:43474"/>
        <dbReference type="ChEBI" id="CHEBI:57973"/>
        <dbReference type="ChEBI" id="CHEBI:456216"/>
    </reaction>
    <physiologicalReaction direction="left-to-right" evidence="14">
        <dbReference type="Rhea" id="RHEA:38964"/>
    </physiologicalReaction>
</comment>
<dbReference type="GO" id="GO:0005774">
    <property type="term" value="C:vacuolar membrane"/>
    <property type="evidence" value="ECO:0007669"/>
    <property type="project" value="UniProtKB-SubCell"/>
</dbReference>
<evidence type="ECO:0000256" key="7">
    <source>
        <dbReference type="ARBA" id="ARBA00022692"/>
    </source>
</evidence>
<evidence type="ECO:0000313" key="20">
    <source>
        <dbReference type="Proteomes" id="UP001445076"/>
    </source>
</evidence>
<keyword evidence="10" id="KW-0067">ATP-binding</keyword>
<evidence type="ECO:0000256" key="2">
    <source>
        <dbReference type="ARBA" id="ARBA00004651"/>
    </source>
</evidence>
<dbReference type="Gene3D" id="1.20.1560.10">
    <property type="entry name" value="ABC transporter type 1, transmembrane domain"/>
    <property type="match status" value="2"/>
</dbReference>
<dbReference type="GO" id="GO:0000323">
    <property type="term" value="C:lytic vacuole"/>
    <property type="evidence" value="ECO:0007669"/>
    <property type="project" value="UniProtKB-ARBA"/>
</dbReference>
<dbReference type="NCBIfam" id="TIGR00957">
    <property type="entry name" value="MRP_assoc_pro"/>
    <property type="match status" value="1"/>
</dbReference>
<dbReference type="InterPro" id="IPR003439">
    <property type="entry name" value="ABC_transporter-like_ATP-bd"/>
</dbReference>
<comment type="subcellular location">
    <subcellularLocation>
        <location evidence="2">Cell membrane</location>
        <topology evidence="2">Multi-pass membrane protein</topology>
    </subcellularLocation>
    <subcellularLocation>
        <location evidence="1">Vacuole membrane</location>
        <topology evidence="1">Multi-pass membrane protein</topology>
    </subcellularLocation>
</comment>
<evidence type="ECO:0000256" key="6">
    <source>
        <dbReference type="ARBA" id="ARBA00022554"/>
    </source>
</evidence>
<dbReference type="Gene3D" id="3.40.50.300">
    <property type="entry name" value="P-loop containing nucleotide triphosphate hydrolases"/>
    <property type="match status" value="2"/>
</dbReference>
<evidence type="ECO:0000256" key="1">
    <source>
        <dbReference type="ARBA" id="ARBA00004128"/>
    </source>
</evidence>
<feature type="transmembrane region" description="Helical" evidence="16">
    <location>
        <begin position="440"/>
        <end position="459"/>
    </location>
</feature>
<dbReference type="SUPFAM" id="SSF52540">
    <property type="entry name" value="P-loop containing nucleoside triphosphate hydrolases"/>
    <property type="match status" value="2"/>
</dbReference>
<organism evidence="19 20">
    <name type="scientific">Cherax quadricarinatus</name>
    <name type="common">Australian red claw crayfish</name>
    <dbReference type="NCBI Taxonomy" id="27406"/>
    <lineage>
        <taxon>Eukaryota</taxon>
        <taxon>Metazoa</taxon>
        <taxon>Ecdysozoa</taxon>
        <taxon>Arthropoda</taxon>
        <taxon>Crustacea</taxon>
        <taxon>Multicrustacea</taxon>
        <taxon>Malacostraca</taxon>
        <taxon>Eumalacostraca</taxon>
        <taxon>Eucarida</taxon>
        <taxon>Decapoda</taxon>
        <taxon>Pleocyemata</taxon>
        <taxon>Astacidea</taxon>
        <taxon>Parastacoidea</taxon>
        <taxon>Parastacidae</taxon>
        <taxon>Cherax</taxon>
    </lineage>
</organism>
<evidence type="ECO:0000313" key="19">
    <source>
        <dbReference type="EMBL" id="KAK8744081.1"/>
    </source>
</evidence>
<evidence type="ECO:0000256" key="16">
    <source>
        <dbReference type="SAM" id="Phobius"/>
    </source>
</evidence>
<feature type="non-terminal residue" evidence="19">
    <location>
        <position position="1"/>
    </location>
</feature>
<dbReference type="InterPro" id="IPR036640">
    <property type="entry name" value="ABC1_TM_sf"/>
</dbReference>
<comment type="similarity">
    <text evidence="3">Belongs to the ABC transporter superfamily. ABCC family. Conjugate transporter (TC 3.A.1.208) subfamily.</text>
</comment>
<dbReference type="InterPro" id="IPR017871">
    <property type="entry name" value="ABC_transporter-like_CS"/>
</dbReference>
<evidence type="ECO:0000256" key="14">
    <source>
        <dbReference type="ARBA" id="ARBA00047523"/>
    </source>
</evidence>
<keyword evidence="6" id="KW-0926">Vacuole</keyword>
<feature type="transmembrane region" description="Helical" evidence="16">
    <location>
        <begin position="104"/>
        <end position="123"/>
    </location>
</feature>
<feature type="compositionally biased region" description="Basic and acidic residues" evidence="15">
    <location>
        <begin position="908"/>
        <end position="920"/>
    </location>
</feature>
<keyword evidence="12 16" id="KW-0472">Membrane</keyword>
<dbReference type="PROSITE" id="PS50893">
    <property type="entry name" value="ABC_TRANSPORTER_2"/>
    <property type="match status" value="2"/>
</dbReference>
<dbReference type="EMBL" id="JARKIK010000023">
    <property type="protein sequence ID" value="KAK8744081.1"/>
    <property type="molecule type" value="Genomic_DNA"/>
</dbReference>
<dbReference type="GO" id="GO:0005524">
    <property type="term" value="F:ATP binding"/>
    <property type="evidence" value="ECO:0007669"/>
    <property type="project" value="UniProtKB-KW"/>
</dbReference>
<feature type="transmembrane region" description="Helical" evidence="16">
    <location>
        <begin position="360"/>
        <end position="379"/>
    </location>
</feature>
<dbReference type="PROSITE" id="PS50929">
    <property type="entry name" value="ABC_TM1F"/>
    <property type="match status" value="2"/>
</dbReference>
<comment type="caution">
    <text evidence="19">The sequence shown here is derived from an EMBL/GenBank/DDBJ whole genome shotgun (WGS) entry which is preliminary data.</text>
</comment>
<feature type="transmembrane region" description="Helical" evidence="16">
    <location>
        <begin position="312"/>
        <end position="330"/>
    </location>
</feature>
<evidence type="ECO:0000259" key="17">
    <source>
        <dbReference type="PROSITE" id="PS50893"/>
    </source>
</evidence>
<gene>
    <name evidence="19" type="ORF">OTU49_000990</name>
</gene>
<feature type="region of interest" description="Disordered" evidence="15">
    <location>
        <begin position="907"/>
        <end position="958"/>
    </location>
</feature>
<dbReference type="FunFam" id="3.40.50.300:FF:000997">
    <property type="entry name" value="Multidrug resistance-associated protein 1"/>
    <property type="match status" value="1"/>
</dbReference>
<dbReference type="FunFam" id="1.20.1560.10:FF:000020">
    <property type="entry name" value="ABC metal ion transporter"/>
    <property type="match status" value="1"/>
</dbReference>
<keyword evidence="4" id="KW-0813">Transport</keyword>
<evidence type="ECO:0000256" key="12">
    <source>
        <dbReference type="ARBA" id="ARBA00023136"/>
    </source>
</evidence>
<dbReference type="InterPro" id="IPR011527">
    <property type="entry name" value="ABC1_TM_dom"/>
</dbReference>
<feature type="domain" description="ABC transmembrane type-1" evidence="18">
    <location>
        <begin position="1049"/>
        <end position="1345"/>
    </location>
</feature>
<feature type="transmembrane region" description="Helical" evidence="16">
    <location>
        <begin position="1038"/>
        <end position="1060"/>
    </location>
</feature>
<dbReference type="InterPro" id="IPR027417">
    <property type="entry name" value="P-loop_NTPase"/>
</dbReference>
<keyword evidence="9" id="KW-0547">Nucleotide-binding</keyword>
<keyword evidence="8" id="KW-0677">Repeat</keyword>
<dbReference type="PANTHER" id="PTHR24223">
    <property type="entry name" value="ATP-BINDING CASSETTE SUB-FAMILY C"/>
    <property type="match status" value="1"/>
</dbReference>
<keyword evidence="7 16" id="KW-0812">Transmembrane</keyword>
<evidence type="ECO:0000259" key="18">
    <source>
        <dbReference type="PROSITE" id="PS50929"/>
    </source>
</evidence>
<sequence length="1620" mass="178203">IHHDFFSSLCNEPFWNVSAAWNTEVPDFGRCLERTVLVWAPCALLWITSLFYLPSLNRRPKDLVPWSALSYTKVMVSVLMLVTVGVEVVWSWVERRLVLVPADYLASVALLLTQGLQVTLVVVGRKHGERNSVVLFLFWLLMVMCGLPRLYTTITYTVNGDPRVPATLIATFMVQYLCSVAMFVTNCISDVPSQLQSLSLTRNSSPMLNASLLSRLFFFWSASLIQHGWRHPLTLQDLWDVIPGYTATSAYHTWQGSLNRERGGGDDGREGGRGGSASIHSEKTKPSVNTKNMKNKGNVAITASPRTSQVSVLSGVCAIAKWPFLVSLFLHIVAETFNFLTPQLLSCLIGFITNNTEPAWHGYVYAVALLFTCELTSLFKNMYFNIALNISIKLRSALMTAVYSKALRLSGSARRESTLGQIVNLMAVDAQTVGDTFLHIYAMIMAPLTILVSLSFLWGRLGPSVLAGVVVLLLIIPINSVLVNKSKKIQAKAMSFKDKRVKMASEIVSGIKVLKLYAWETSFASMVEEVRDKEISLLKKLAFLQIINSFVFNFTPYMVALASFSTYLLVSEDNVLNAEKAFVSLALLNLMRIPIIQMPTVISQLIQASVAVTRLQKYLNASELDPMAVCSEPSMPSALKVIDGQFSWEGENGEASWSLKHVELEVQVGQLVAVVGPVGAGKSSLLSAMLGEMKKNAGRVVVNGTVAYVSQQAWLQNASLRDNIIWGQPFELKRYRQVVKACGLQPDIDMLPAGDLTEIGEKGINVSGGQKQRVALARAVYSDASIILLDDPLSAVDSHVGRHIFNCVIGPQGVLKGKTRVLVTHTLTFLPQVDSVLVLKEGQVVEKGTYTQLVASGGEFAQFILQYLGSMDEDEIEEELGEQLEEVSGMEHLLHQVSLRRSFGNIARENEGGRRPHTVSETDASPGSNGIPTTNTHHSQTTLSTRSRNQSNHSNYTATETNSFSTFVSNEVAPTQLYDKVSIADSTTSTLSRVTAIGEADLGAYDSLNLNSSIAKGQILVEEETAETGKISRHVYLIYGRAMGLLFVVMSFIFVALSQACNAGSNVWLSQWSSGSRISSATISNATDVSNITNNNVNFSRDIFLAGYGMFGIGQAFCLFMGLLMVMFSVLRAANVLHHNLLRNIICLPMSFFDTNPSGRIINRFSKEINVLDYILPLTLRAFVSIISTVVMTMVVIIAATPIASVFILPIMCLYCFIQHVFVATSRQLKRIESVTKSPIFSHFSESIQGASIIRAYKKQDKFFKESLKLLENSQKSLYANIAVNRWLGVHLETIGNLITFSAAILGVAGRDSISPGIVGLSVTYALNVTSQLNWLVRVVSDFEANIVSVERIDQYIQLEKEAAWQVAKKPSSSWPAEGRITFHNYETRYRPGLDLVLKGISCSFKPAEKVGIVGRTGAGKSSLTLALFRLIEAAGGYIDIDGINIAKIGLHDLRGHISIIPQDPVLFSGTLRMNLDPFGVHSDAELWKVLELAHLKQYIASQPHGLNNIVDEDGSNFSVGQRQLVCLARALLRNSRVLVLDEATAAVDLETDQLIQNTIRSQFADCTVLTIAHRLNTIMDYDRVMVLQAGTVAEFDTPAALLSQTHSIFYNMLKDAGLV</sequence>
<dbReference type="InterPro" id="IPR003593">
    <property type="entry name" value="AAA+_ATPase"/>
</dbReference>
<feature type="domain" description="ABC transporter" evidence="17">
    <location>
        <begin position="1381"/>
        <end position="1615"/>
    </location>
</feature>
<evidence type="ECO:0000256" key="15">
    <source>
        <dbReference type="SAM" id="MobiDB-lite"/>
    </source>
</evidence>
<feature type="transmembrane region" description="Helical" evidence="16">
    <location>
        <begin position="166"/>
        <end position="188"/>
    </location>
</feature>
<keyword evidence="5" id="KW-1003">Cell membrane</keyword>
<keyword evidence="20" id="KW-1185">Reference proteome</keyword>
<evidence type="ECO:0000256" key="9">
    <source>
        <dbReference type="ARBA" id="ARBA00022741"/>
    </source>
</evidence>
<feature type="region of interest" description="Disordered" evidence="15">
    <location>
        <begin position="257"/>
        <end position="292"/>
    </location>
</feature>
<dbReference type="InterPro" id="IPR005292">
    <property type="entry name" value="MRP"/>
</dbReference>
<feature type="transmembrane region" description="Helical" evidence="16">
    <location>
        <begin position="36"/>
        <end position="53"/>
    </location>
</feature>
<feature type="transmembrane region" description="Helical" evidence="16">
    <location>
        <begin position="74"/>
        <end position="92"/>
    </location>
</feature>
<dbReference type="CDD" id="cd03250">
    <property type="entry name" value="ABCC_MRP_domain1"/>
    <property type="match status" value="1"/>
</dbReference>
<dbReference type="CDD" id="cd18603">
    <property type="entry name" value="ABC_6TM_MRP1_2_3_6_D2_like"/>
    <property type="match status" value="1"/>
</dbReference>
<feature type="domain" description="ABC transmembrane type-1" evidence="18">
    <location>
        <begin position="325"/>
        <end position="607"/>
    </location>
</feature>
<dbReference type="SMART" id="SM00382">
    <property type="entry name" value="AAA"/>
    <property type="match status" value="2"/>
</dbReference>
<dbReference type="Pfam" id="PF00005">
    <property type="entry name" value="ABC_tran"/>
    <property type="match status" value="2"/>
</dbReference>
<feature type="transmembrane region" description="Helical" evidence="16">
    <location>
        <begin position="1206"/>
        <end position="1224"/>
    </location>
</feature>
<feature type="transmembrane region" description="Helical" evidence="16">
    <location>
        <begin position="1103"/>
        <end position="1131"/>
    </location>
</feature>
<dbReference type="Proteomes" id="UP001445076">
    <property type="component" value="Unassembled WGS sequence"/>
</dbReference>
<evidence type="ECO:0000256" key="11">
    <source>
        <dbReference type="ARBA" id="ARBA00022989"/>
    </source>
</evidence>
<feature type="compositionally biased region" description="Polar residues" evidence="15">
    <location>
        <begin position="921"/>
        <end position="958"/>
    </location>
</feature>
<feature type="transmembrane region" description="Helical" evidence="16">
    <location>
        <begin position="541"/>
        <end position="570"/>
    </location>
</feature>
<evidence type="ECO:0000256" key="4">
    <source>
        <dbReference type="ARBA" id="ARBA00022448"/>
    </source>
</evidence>
<evidence type="ECO:0000256" key="13">
    <source>
        <dbReference type="ARBA" id="ARBA00024220"/>
    </source>
</evidence>
<feature type="transmembrane region" description="Helical" evidence="16">
    <location>
        <begin position="465"/>
        <end position="484"/>
    </location>
</feature>
<dbReference type="FunFam" id="3.40.50.300:FF:000074">
    <property type="entry name" value="Multidrug resistance-associated protein 5 isoform 1"/>
    <property type="match status" value="1"/>
</dbReference>
<name>A0AAW0XY76_CHEQU</name>
<evidence type="ECO:0000256" key="5">
    <source>
        <dbReference type="ARBA" id="ARBA00022475"/>
    </source>
</evidence>
<dbReference type="FunFam" id="1.20.1560.10:FF:000001">
    <property type="entry name" value="ATP-binding cassette subfamily C member 1"/>
    <property type="match status" value="1"/>
</dbReference>
<dbReference type="GO" id="GO:0016887">
    <property type="term" value="F:ATP hydrolysis activity"/>
    <property type="evidence" value="ECO:0007669"/>
    <property type="project" value="InterPro"/>
</dbReference>
<dbReference type="PROSITE" id="PS00211">
    <property type="entry name" value="ABC_TRANSPORTER_1"/>
    <property type="match status" value="2"/>
</dbReference>
<feature type="compositionally biased region" description="Basic and acidic residues" evidence="15">
    <location>
        <begin position="259"/>
        <end position="272"/>
    </location>
</feature>
<dbReference type="CDD" id="cd18595">
    <property type="entry name" value="ABC_6TM_MRP1_2_3_6_D1_like"/>
    <property type="match status" value="1"/>
</dbReference>
<dbReference type="InterPro" id="IPR050173">
    <property type="entry name" value="ABC_transporter_C-like"/>
</dbReference>
<feature type="transmembrane region" description="Helical" evidence="16">
    <location>
        <begin position="1174"/>
        <end position="1200"/>
    </location>
</feature>
<feature type="domain" description="ABC transporter" evidence="17">
    <location>
        <begin position="639"/>
        <end position="866"/>
    </location>
</feature>
<dbReference type="GO" id="GO:0005886">
    <property type="term" value="C:plasma membrane"/>
    <property type="evidence" value="ECO:0007669"/>
    <property type="project" value="UniProtKB-SubCell"/>
</dbReference>
<dbReference type="CDD" id="cd03244">
    <property type="entry name" value="ABCC_MRP_domain2"/>
    <property type="match status" value="1"/>
</dbReference>
<reference evidence="19 20" key="1">
    <citation type="journal article" date="2024" name="BMC Genomics">
        <title>Genome assembly of redclaw crayfish (Cherax quadricarinatus) provides insights into its immune adaptation and hypoxia tolerance.</title>
        <authorList>
            <person name="Liu Z."/>
            <person name="Zheng J."/>
            <person name="Li H."/>
            <person name="Fang K."/>
            <person name="Wang S."/>
            <person name="He J."/>
            <person name="Zhou D."/>
            <person name="Weng S."/>
            <person name="Chi M."/>
            <person name="Gu Z."/>
            <person name="He J."/>
            <person name="Li F."/>
            <person name="Wang M."/>
        </authorList>
    </citation>
    <scope>NUCLEOTIDE SEQUENCE [LARGE SCALE GENOMIC DNA]</scope>
    <source>
        <strain evidence="19">ZL_2023a</strain>
    </source>
</reference>